<dbReference type="GO" id="GO:0051536">
    <property type="term" value="F:iron-sulfur cluster binding"/>
    <property type="evidence" value="ECO:0007669"/>
    <property type="project" value="UniProtKB-KW"/>
</dbReference>
<evidence type="ECO:0000256" key="4">
    <source>
        <dbReference type="ARBA" id="ARBA00023004"/>
    </source>
</evidence>
<proteinExistence type="predicted"/>
<dbReference type="AlphaFoldDB" id="A0A6V8LXH4"/>
<dbReference type="InterPro" id="IPR050377">
    <property type="entry name" value="Radical_SAM_PqqE_MftC-like"/>
</dbReference>
<dbReference type="Gene3D" id="3.20.20.70">
    <property type="entry name" value="Aldolase class I"/>
    <property type="match status" value="1"/>
</dbReference>
<evidence type="ECO:0000256" key="3">
    <source>
        <dbReference type="ARBA" id="ARBA00022723"/>
    </source>
</evidence>
<gene>
    <name evidence="7" type="primary">moaA1</name>
    <name evidence="7" type="ORF">NNJEOMEG_02806</name>
</gene>
<dbReference type="GO" id="GO:0046872">
    <property type="term" value="F:metal ion binding"/>
    <property type="evidence" value="ECO:0007669"/>
    <property type="project" value="UniProtKB-KW"/>
</dbReference>
<comment type="caution">
    <text evidence="7">The sequence shown here is derived from an EMBL/GenBank/DDBJ whole genome shotgun (WGS) entry which is preliminary data.</text>
</comment>
<dbReference type="SFLD" id="SFLDG01067">
    <property type="entry name" value="SPASM/twitch_domain_containing"/>
    <property type="match status" value="1"/>
</dbReference>
<sequence>MENLYSQVKIFHYRERLDALEQGRALPPLHVRLKPINACNHRCSYCCYRSDSLFLGELLSEKDSIPRAKMLEMAADMIEVGVRAVTFTGGGEPLIYPHFAEAASRLLEGGVKVATLTNGSALRGEAADVLAAGASWVRVSMDSLDGPSIARSRGLKPEEFDRIIENLRAFAKRKHADCELGINFILTADNAHRVYEFFRLMKETGADHVKVSGCVVGTTARENNDYHAPHFRMAAEGIARAAAELADASFKVVDKFHEMDGQYAKTYDYCPFVSVFLNVIGADQNVYTCQDKAYTRSGLLGSVRDRSLKEFWLSEEYARAVRGVRPCDACAHHCVQHGKNLALLDYLGTDRRHLDFV</sequence>
<dbReference type="InterPro" id="IPR007197">
    <property type="entry name" value="rSAM"/>
</dbReference>
<keyword evidence="3" id="KW-0479">Metal-binding</keyword>
<dbReference type="EMBL" id="BLTE01000013">
    <property type="protein sequence ID" value="GFK94958.1"/>
    <property type="molecule type" value="Genomic_DNA"/>
</dbReference>
<dbReference type="Pfam" id="PF04055">
    <property type="entry name" value="Radical_SAM"/>
    <property type="match status" value="1"/>
</dbReference>
<keyword evidence="4" id="KW-0408">Iron</keyword>
<evidence type="ECO:0000313" key="7">
    <source>
        <dbReference type="EMBL" id="GFK94958.1"/>
    </source>
</evidence>
<dbReference type="PANTHER" id="PTHR11228:SF7">
    <property type="entry name" value="PQQA PEPTIDE CYCLASE"/>
    <property type="match status" value="1"/>
</dbReference>
<reference evidence="7 8" key="2">
    <citation type="submission" date="2020-05" db="EMBL/GenBank/DDBJ databases">
        <title>Draft genome sequence of Desulfovibrio sp. strainFSS-1.</title>
        <authorList>
            <person name="Shimoshige H."/>
            <person name="Kobayashi H."/>
            <person name="Maekawa T."/>
        </authorList>
    </citation>
    <scope>NUCLEOTIDE SEQUENCE [LARGE SCALE GENOMIC DNA]</scope>
    <source>
        <strain evidence="7 8">SIID29052-01</strain>
    </source>
</reference>
<keyword evidence="7" id="KW-0456">Lyase</keyword>
<dbReference type="InterPro" id="IPR058240">
    <property type="entry name" value="rSAM_sf"/>
</dbReference>
<accession>A0A6V8LXH4</accession>
<dbReference type="InterPro" id="IPR013785">
    <property type="entry name" value="Aldolase_TIM"/>
</dbReference>
<keyword evidence="5" id="KW-0411">Iron-sulfur</keyword>
<dbReference type="GO" id="GO:0061798">
    <property type="term" value="F:GTP 3',8'-cyclase activity"/>
    <property type="evidence" value="ECO:0007669"/>
    <property type="project" value="UniProtKB-EC"/>
</dbReference>
<reference evidence="7 8" key="1">
    <citation type="submission" date="2020-04" db="EMBL/GenBank/DDBJ databases">
        <authorList>
            <consortium name="Desulfovibrio sp. FSS-1 genome sequencing consortium"/>
            <person name="Shimoshige H."/>
            <person name="Kobayashi H."/>
            <person name="Maekawa T."/>
        </authorList>
    </citation>
    <scope>NUCLEOTIDE SEQUENCE [LARGE SCALE GENOMIC DNA]</scope>
    <source>
        <strain evidence="7 8">SIID29052-01</strain>
    </source>
</reference>
<dbReference type="RefSeq" id="WP_173085545.1">
    <property type="nucleotide sequence ID" value="NZ_BLTE01000013.1"/>
</dbReference>
<dbReference type="SMART" id="SM00729">
    <property type="entry name" value="Elp3"/>
    <property type="match status" value="1"/>
</dbReference>
<name>A0A6V8LXH4_9BACT</name>
<dbReference type="CDD" id="cd21109">
    <property type="entry name" value="SPASM"/>
    <property type="match status" value="1"/>
</dbReference>
<organism evidence="7 8">
    <name type="scientific">Fundidesulfovibrio magnetotacticus</name>
    <dbReference type="NCBI Taxonomy" id="2730080"/>
    <lineage>
        <taxon>Bacteria</taxon>
        <taxon>Pseudomonadati</taxon>
        <taxon>Thermodesulfobacteriota</taxon>
        <taxon>Desulfovibrionia</taxon>
        <taxon>Desulfovibrionales</taxon>
        <taxon>Desulfovibrionaceae</taxon>
        <taxon>Fundidesulfovibrio</taxon>
    </lineage>
</organism>
<protein>
    <submittedName>
        <fullName evidence="7">GTP 3',8-cyclase 1</fullName>
        <ecNumber evidence="7">4.1.99.22</ecNumber>
    </submittedName>
</protein>
<keyword evidence="2" id="KW-0949">S-adenosyl-L-methionine</keyword>
<keyword evidence="8" id="KW-1185">Reference proteome</keyword>
<dbReference type="EC" id="4.1.99.22" evidence="7"/>
<evidence type="ECO:0000259" key="6">
    <source>
        <dbReference type="PROSITE" id="PS51918"/>
    </source>
</evidence>
<dbReference type="PROSITE" id="PS51918">
    <property type="entry name" value="RADICAL_SAM"/>
    <property type="match status" value="1"/>
</dbReference>
<evidence type="ECO:0000313" key="8">
    <source>
        <dbReference type="Proteomes" id="UP000494245"/>
    </source>
</evidence>
<dbReference type="Proteomes" id="UP000494245">
    <property type="component" value="Unassembled WGS sequence"/>
</dbReference>
<comment type="cofactor">
    <cofactor evidence="1">
        <name>[4Fe-4S] cluster</name>
        <dbReference type="ChEBI" id="CHEBI:49883"/>
    </cofactor>
</comment>
<dbReference type="CDD" id="cd01335">
    <property type="entry name" value="Radical_SAM"/>
    <property type="match status" value="1"/>
</dbReference>
<dbReference type="PANTHER" id="PTHR11228">
    <property type="entry name" value="RADICAL SAM DOMAIN PROTEIN"/>
    <property type="match status" value="1"/>
</dbReference>
<dbReference type="InterPro" id="IPR006638">
    <property type="entry name" value="Elp3/MiaA/NifB-like_rSAM"/>
</dbReference>
<feature type="domain" description="Radical SAM core" evidence="6">
    <location>
        <begin position="25"/>
        <end position="255"/>
    </location>
</feature>
<evidence type="ECO:0000256" key="1">
    <source>
        <dbReference type="ARBA" id="ARBA00001966"/>
    </source>
</evidence>
<evidence type="ECO:0000256" key="2">
    <source>
        <dbReference type="ARBA" id="ARBA00022691"/>
    </source>
</evidence>
<dbReference type="SUPFAM" id="SSF102114">
    <property type="entry name" value="Radical SAM enzymes"/>
    <property type="match status" value="1"/>
</dbReference>
<evidence type="ECO:0000256" key="5">
    <source>
        <dbReference type="ARBA" id="ARBA00023014"/>
    </source>
</evidence>
<dbReference type="SFLD" id="SFLDS00029">
    <property type="entry name" value="Radical_SAM"/>
    <property type="match status" value="1"/>
</dbReference>